<evidence type="ECO:0000259" key="3">
    <source>
        <dbReference type="Pfam" id="PF07940"/>
    </source>
</evidence>
<dbReference type="EMBL" id="FNAT01000003">
    <property type="protein sequence ID" value="SDE60007.1"/>
    <property type="molecule type" value="Genomic_DNA"/>
</dbReference>
<sequence length="576" mass="60372">MKLSGITHAPGRLGRWLTGRRDRLAVPETFRWTPEPEGSGDAGRGQALLAGRVAYGGQIVEARGRAPWSLGPEDGPHAARHHDFAWLDDLAALGGPQARGLARSWVADWITRYEGGRGPGWAPETVARRIGRLIGHARFLIEPDGAALQASLMGSLAAQADWLSRRWPETTPGVERVVTLAGLIEALAALGAPAARLGRLSSALDRAAAEAVAEDGGVAARCPERLLDTLVALTAAARALEAVGLSAGAPVRDAAARMVPALRALRHTDGALARFHGGGRGAPGRLDRALADSGERAGPRQATARMGFWRLAAGRSSVVLDAAPPPGPPHATEAHASTLAFELTSGLCPVVVNSGSGVHHGPDWRRAGRATPSHSTLCLDGVSSARLGPPTAAGAEPMGDGPRDATAHRTDDAAAWGVEASHDGWRLSHGLTHARRLALARDGACLAGEDLLTTLGPADERRFDAAIRADPEGGIAFTLRFHLHPEVSAEADPDGWWVALDLGSGERWVFRHDGGAHLALAPSVYLEATRPRPVPSRQVVLSGRAMAYATRVRWSLEKAGAAAGTPPQMDQEGPHT</sequence>
<gene>
    <name evidence="4" type="ORF">SAMN04488567_2051</name>
</gene>
<evidence type="ECO:0000313" key="4">
    <source>
        <dbReference type="EMBL" id="SDE60007.1"/>
    </source>
</evidence>
<accession>A0A1G7E8M3</accession>
<dbReference type="Pfam" id="PF07940">
    <property type="entry name" value="Hepar_II_III_C"/>
    <property type="match status" value="1"/>
</dbReference>
<dbReference type="RefSeq" id="WP_090111639.1">
    <property type="nucleotide sequence ID" value="NZ_FNAT01000003.1"/>
</dbReference>
<feature type="region of interest" description="Disordered" evidence="2">
    <location>
        <begin position="387"/>
        <end position="408"/>
    </location>
</feature>
<proteinExistence type="predicted"/>
<dbReference type="GO" id="GO:0016829">
    <property type="term" value="F:lyase activity"/>
    <property type="evidence" value="ECO:0007669"/>
    <property type="project" value="InterPro"/>
</dbReference>
<evidence type="ECO:0000313" key="5">
    <source>
        <dbReference type="Proteomes" id="UP000198922"/>
    </source>
</evidence>
<dbReference type="GO" id="GO:0030313">
    <property type="term" value="C:cell envelope"/>
    <property type="evidence" value="ECO:0007669"/>
    <property type="project" value="UniProtKB-SubCell"/>
</dbReference>
<dbReference type="AlphaFoldDB" id="A0A1G7E8M3"/>
<dbReference type="Gene3D" id="1.50.10.100">
    <property type="entry name" value="Chondroitin AC/alginate lyase"/>
    <property type="match status" value="1"/>
</dbReference>
<dbReference type="Gene3D" id="2.70.98.70">
    <property type="match status" value="1"/>
</dbReference>
<reference evidence="5" key="1">
    <citation type="submission" date="2016-10" db="EMBL/GenBank/DDBJ databases">
        <authorList>
            <person name="Varghese N."/>
            <person name="Submissions S."/>
        </authorList>
    </citation>
    <scope>NUCLEOTIDE SEQUENCE [LARGE SCALE GENOMIC DNA]</scope>
    <source>
        <strain evidence="5">DSM 21424</strain>
    </source>
</reference>
<name>A0A1G7E8M3_9RHOB</name>
<comment type="subcellular location">
    <subcellularLocation>
        <location evidence="1">Cell envelope</location>
    </subcellularLocation>
</comment>
<protein>
    <submittedName>
        <fullName evidence="4">Uncharacterized conserved protein, heparinase superfamily</fullName>
    </submittedName>
</protein>
<feature type="domain" description="Heparinase II/III-like C-terminal" evidence="3">
    <location>
        <begin position="299"/>
        <end position="555"/>
    </location>
</feature>
<organism evidence="4 5">
    <name type="scientific">Limimaricola pyoseonensis</name>
    <dbReference type="NCBI Taxonomy" id="521013"/>
    <lineage>
        <taxon>Bacteria</taxon>
        <taxon>Pseudomonadati</taxon>
        <taxon>Pseudomonadota</taxon>
        <taxon>Alphaproteobacteria</taxon>
        <taxon>Rhodobacterales</taxon>
        <taxon>Paracoccaceae</taxon>
        <taxon>Limimaricola</taxon>
    </lineage>
</organism>
<dbReference type="InterPro" id="IPR008929">
    <property type="entry name" value="Chondroitin_lyas"/>
</dbReference>
<dbReference type="OrthoDB" id="9787373at2"/>
<dbReference type="STRING" id="521013.SAMN04488567_2051"/>
<dbReference type="InterPro" id="IPR012480">
    <property type="entry name" value="Hepar_II_III_C"/>
</dbReference>
<keyword evidence="5" id="KW-1185">Reference proteome</keyword>
<evidence type="ECO:0000256" key="1">
    <source>
        <dbReference type="ARBA" id="ARBA00004196"/>
    </source>
</evidence>
<dbReference type="Proteomes" id="UP000198922">
    <property type="component" value="Unassembled WGS sequence"/>
</dbReference>
<evidence type="ECO:0000256" key="2">
    <source>
        <dbReference type="SAM" id="MobiDB-lite"/>
    </source>
</evidence>